<protein>
    <recommendedName>
        <fullName evidence="4">Outer membrane protein beta-barrel domain-containing protein</fullName>
    </recommendedName>
</protein>
<feature type="signal peptide" evidence="1">
    <location>
        <begin position="1"/>
        <end position="19"/>
    </location>
</feature>
<evidence type="ECO:0000313" key="2">
    <source>
        <dbReference type="EMBL" id="TGG36867.1"/>
    </source>
</evidence>
<gene>
    <name evidence="2" type="ORF">EZ315_13645</name>
</gene>
<dbReference type="AlphaFoldDB" id="A0A4Z0V3V3"/>
<evidence type="ECO:0008006" key="4">
    <source>
        <dbReference type="Google" id="ProtNLM"/>
    </source>
</evidence>
<organism evidence="2 3">
    <name type="scientific">Duncaniella freteri</name>
    <dbReference type="NCBI Taxonomy" id="2530391"/>
    <lineage>
        <taxon>Bacteria</taxon>
        <taxon>Pseudomonadati</taxon>
        <taxon>Bacteroidota</taxon>
        <taxon>Bacteroidia</taxon>
        <taxon>Bacteroidales</taxon>
        <taxon>Muribaculaceae</taxon>
        <taxon>Duncaniella</taxon>
    </lineage>
</organism>
<evidence type="ECO:0000256" key="1">
    <source>
        <dbReference type="SAM" id="SignalP"/>
    </source>
</evidence>
<dbReference type="GeneID" id="82150836"/>
<accession>A0A4Z0V3V3</accession>
<reference evidence="2 3" key="1">
    <citation type="submission" date="2019-02" db="EMBL/GenBank/DDBJ databases">
        <title>Isolation and identification of novel species under the genus Muribaculum.</title>
        <authorList>
            <person name="Miyake S."/>
            <person name="Ding Y."/>
            <person name="Low A."/>
            <person name="Soh M."/>
            <person name="Seedorf H."/>
        </authorList>
    </citation>
    <scope>NUCLEOTIDE SEQUENCE [LARGE SCALE GENOMIC DNA]</scope>
    <source>
        <strain evidence="2 3">TLL-A3</strain>
    </source>
</reference>
<dbReference type="EMBL" id="SJSA01000002">
    <property type="protein sequence ID" value="TGG36867.1"/>
    <property type="molecule type" value="Genomic_DNA"/>
</dbReference>
<evidence type="ECO:0000313" key="3">
    <source>
        <dbReference type="Proteomes" id="UP000297635"/>
    </source>
</evidence>
<dbReference type="RefSeq" id="WP_135472575.1">
    <property type="nucleotide sequence ID" value="NZ_SJSA01000002.1"/>
</dbReference>
<comment type="caution">
    <text evidence="2">The sequence shown here is derived from an EMBL/GenBank/DDBJ whole genome shotgun (WGS) entry which is preliminary data.</text>
</comment>
<feature type="chain" id="PRO_5021343664" description="Outer membrane protein beta-barrel domain-containing protein" evidence="1">
    <location>
        <begin position="20"/>
        <end position="214"/>
    </location>
</feature>
<dbReference type="Proteomes" id="UP000297635">
    <property type="component" value="Unassembled WGS sequence"/>
</dbReference>
<proteinExistence type="predicted"/>
<keyword evidence="3" id="KW-1185">Reference proteome</keyword>
<sequence>MKKIFFLLAMIMVSAGCFAQSSKGYHGFADLGYTIGVGDYDLGRFEISTTHGYQVNPYFFVGGGVGFHFMQSYKTKGMDISLDERDSKVSIPLFADFRGTFTKRKFAPFVDLKLGYFVTNNDGFYGNISAGCRMLTKGSQAISLSIGYTYEKLEFETFDRFTSSTSMNYTRSPVNSTAKASPSNLVMSSKCHICHNISPLPCLIGRQEALAWLL</sequence>
<dbReference type="PROSITE" id="PS51257">
    <property type="entry name" value="PROKAR_LIPOPROTEIN"/>
    <property type="match status" value="1"/>
</dbReference>
<name>A0A4Z0V3V3_9BACT</name>
<keyword evidence="1" id="KW-0732">Signal</keyword>